<protein>
    <submittedName>
        <fullName evidence="2">Uncharacterized protein</fullName>
    </submittedName>
</protein>
<evidence type="ECO:0000313" key="3">
    <source>
        <dbReference type="Proteomes" id="UP001069090"/>
    </source>
</evidence>
<evidence type="ECO:0000256" key="1">
    <source>
        <dbReference type="SAM" id="Phobius"/>
    </source>
</evidence>
<comment type="caution">
    <text evidence="2">The sequence shown here is derived from an EMBL/GenBank/DDBJ whole genome shotgun (WGS) entry which is preliminary data.</text>
</comment>
<name>A0A9J6RQZ5_9GAMM</name>
<keyword evidence="1" id="KW-0812">Transmembrane</keyword>
<dbReference type="RefSeq" id="WP_258332742.1">
    <property type="nucleotide sequence ID" value="NZ_JAPTGG010000015.1"/>
</dbReference>
<dbReference type="Proteomes" id="UP001069090">
    <property type="component" value="Unassembled WGS sequence"/>
</dbReference>
<keyword evidence="1" id="KW-0472">Membrane</keyword>
<dbReference type="EMBL" id="JAPTGG010000015">
    <property type="protein sequence ID" value="MCZ0866713.1"/>
    <property type="molecule type" value="Genomic_DNA"/>
</dbReference>
<organism evidence="2 3">
    <name type="scientific">Dasania phycosphaerae</name>
    <dbReference type="NCBI Taxonomy" id="2950436"/>
    <lineage>
        <taxon>Bacteria</taxon>
        <taxon>Pseudomonadati</taxon>
        <taxon>Pseudomonadota</taxon>
        <taxon>Gammaproteobacteria</taxon>
        <taxon>Cellvibrionales</taxon>
        <taxon>Spongiibacteraceae</taxon>
        <taxon>Dasania</taxon>
    </lineage>
</organism>
<accession>A0A9J6RQZ5</accession>
<proteinExistence type="predicted"/>
<keyword evidence="1" id="KW-1133">Transmembrane helix</keyword>
<sequence>MDIFLILCGSIVLALSWFSLLVSSAKEDFTWGLCSFFLPPLSYLYSLCRLDVARDAVILGLIGLVLIGLGL</sequence>
<keyword evidence="3" id="KW-1185">Reference proteome</keyword>
<feature type="transmembrane region" description="Helical" evidence="1">
    <location>
        <begin position="52"/>
        <end position="70"/>
    </location>
</feature>
<gene>
    <name evidence="2" type="ORF">O0V09_15985</name>
</gene>
<reference evidence="2 3" key="1">
    <citation type="submission" date="2022-12" db="EMBL/GenBank/DDBJ databases">
        <title>Dasania phycosphaerae sp. nov., isolated from particulate material of the south coast of Korea.</title>
        <authorList>
            <person name="Jiang Y."/>
        </authorList>
    </citation>
    <scope>NUCLEOTIDE SEQUENCE [LARGE SCALE GENOMIC DNA]</scope>
    <source>
        <strain evidence="2 3">GY-19</strain>
    </source>
</reference>
<dbReference type="AlphaFoldDB" id="A0A9J6RQZ5"/>
<evidence type="ECO:0000313" key="2">
    <source>
        <dbReference type="EMBL" id="MCZ0866713.1"/>
    </source>
</evidence>